<dbReference type="GeneID" id="39985070"/>
<gene>
    <name evidence="5" type="ORF">TM35_000123150</name>
</gene>
<protein>
    <submittedName>
        <fullName evidence="5">Putative calpain-like cysteine peptidase</fullName>
    </submittedName>
</protein>
<dbReference type="SMART" id="SM00368">
    <property type="entry name" value="LRR_RI"/>
    <property type="match status" value="2"/>
</dbReference>
<dbReference type="GO" id="GO:0006913">
    <property type="term" value="P:nucleocytoplasmic transport"/>
    <property type="evidence" value="ECO:0007669"/>
    <property type="project" value="TreeGrafter"/>
</dbReference>
<keyword evidence="3" id="KW-0677">Repeat</keyword>
<dbReference type="GO" id="GO:0048471">
    <property type="term" value="C:perinuclear region of cytoplasm"/>
    <property type="evidence" value="ECO:0007669"/>
    <property type="project" value="TreeGrafter"/>
</dbReference>
<dbReference type="Gene3D" id="3.80.10.10">
    <property type="entry name" value="Ribonuclease Inhibitor"/>
    <property type="match status" value="1"/>
</dbReference>
<dbReference type="PANTHER" id="PTHR24113:SF12">
    <property type="entry name" value="RAN GTPASE-ACTIVATING PROTEIN 1"/>
    <property type="match status" value="1"/>
</dbReference>
<name>A0A1X0NZH1_9TRYP</name>
<evidence type="ECO:0000313" key="5">
    <source>
        <dbReference type="EMBL" id="ORC89540.1"/>
    </source>
</evidence>
<feature type="compositionally biased region" description="Polar residues" evidence="4">
    <location>
        <begin position="243"/>
        <end position="258"/>
    </location>
</feature>
<dbReference type="OrthoDB" id="120976at2759"/>
<sequence length="406" mass="44525">MIGPKDVYRRECEALDIIPNSGLLRMLPDTTVQIEGVSVMHFGRNYLGDRGILPLLEVIIQAKSLHTLNLRDNGIGNDGVRALCRALRHHPSLRVLELSGNPFTYLAARQLVHLCEDSDTITFIGMENTLMTEPLRVSILHRLEKALKHREDRRFVSTAREIYANSPAIAGLNTSAVGPAVNSSSFGSATSTPIAASHVTPIIAEDESVIRKLSGLAAVDPASLFPQRNSRNNFLSGEMKGENSLTQNEKSGANSIHSLQRPPLATPPSQELKTAVPEWFDMDDDSDGADNVEVEIDQVYEDEPMDDPVSQLQEDMGSVTEPLSTTVKEETVRSCGDSSVALPPLGEERCTDSVPDADTLKPSSVVNDPAMDWYNEGEEGEKKQEEQMNKSEKKDFLDLLFGDDGN</sequence>
<dbReference type="PANTHER" id="PTHR24113">
    <property type="entry name" value="RAN GTPASE-ACTIVATING PROTEIN 1"/>
    <property type="match status" value="1"/>
</dbReference>
<evidence type="ECO:0000256" key="4">
    <source>
        <dbReference type="SAM" id="MobiDB-lite"/>
    </source>
</evidence>
<dbReference type="EMBL" id="NBCO01000012">
    <property type="protein sequence ID" value="ORC89540.1"/>
    <property type="molecule type" value="Genomic_DNA"/>
</dbReference>
<dbReference type="SUPFAM" id="SSF52047">
    <property type="entry name" value="RNI-like"/>
    <property type="match status" value="1"/>
</dbReference>
<feature type="compositionally biased region" description="Basic and acidic residues" evidence="4">
    <location>
        <begin position="380"/>
        <end position="397"/>
    </location>
</feature>
<dbReference type="InterPro" id="IPR027038">
    <property type="entry name" value="RanGap"/>
</dbReference>
<dbReference type="GO" id="GO:0005634">
    <property type="term" value="C:nucleus"/>
    <property type="evidence" value="ECO:0007669"/>
    <property type="project" value="TreeGrafter"/>
</dbReference>
<reference evidence="5 6" key="1">
    <citation type="submission" date="2017-03" db="EMBL/GenBank/DDBJ databases">
        <title>An alternative strategy for trypanosome survival in the mammalian bloodstream revealed through genome and transcriptome analysis of the ubiquitous bovine parasite Trypanosoma (Megatrypanum) theileri.</title>
        <authorList>
            <person name="Kelly S."/>
            <person name="Ivens A."/>
            <person name="Mott A."/>
            <person name="O'Neill E."/>
            <person name="Emms D."/>
            <person name="Macleod O."/>
            <person name="Voorheis P."/>
            <person name="Matthews J."/>
            <person name="Matthews K."/>
            <person name="Carrington M."/>
        </authorList>
    </citation>
    <scope>NUCLEOTIDE SEQUENCE [LARGE SCALE GENOMIC DNA]</scope>
    <source>
        <strain evidence="5">Edinburgh</strain>
    </source>
</reference>
<evidence type="ECO:0000313" key="6">
    <source>
        <dbReference type="Proteomes" id="UP000192257"/>
    </source>
</evidence>
<dbReference type="RefSeq" id="XP_028883606.1">
    <property type="nucleotide sequence ID" value="XM_029025290.1"/>
</dbReference>
<keyword evidence="1" id="KW-0343">GTPase activation</keyword>
<dbReference type="GO" id="GO:0005829">
    <property type="term" value="C:cytosol"/>
    <property type="evidence" value="ECO:0007669"/>
    <property type="project" value="TreeGrafter"/>
</dbReference>
<keyword evidence="2" id="KW-0433">Leucine-rich repeat</keyword>
<evidence type="ECO:0000256" key="3">
    <source>
        <dbReference type="ARBA" id="ARBA00022737"/>
    </source>
</evidence>
<dbReference type="Pfam" id="PF13516">
    <property type="entry name" value="LRR_6"/>
    <property type="match status" value="1"/>
</dbReference>
<dbReference type="GO" id="GO:0031267">
    <property type="term" value="F:small GTPase binding"/>
    <property type="evidence" value="ECO:0007669"/>
    <property type="project" value="TreeGrafter"/>
</dbReference>
<evidence type="ECO:0000256" key="2">
    <source>
        <dbReference type="ARBA" id="ARBA00022614"/>
    </source>
</evidence>
<dbReference type="AlphaFoldDB" id="A0A1X0NZH1"/>
<accession>A0A1X0NZH1</accession>
<comment type="caution">
    <text evidence="5">The sequence shown here is derived from an EMBL/GenBank/DDBJ whole genome shotgun (WGS) entry which is preliminary data.</text>
</comment>
<dbReference type="GO" id="GO:0005096">
    <property type="term" value="F:GTPase activator activity"/>
    <property type="evidence" value="ECO:0007669"/>
    <property type="project" value="UniProtKB-KW"/>
</dbReference>
<feature type="region of interest" description="Disordered" evidence="4">
    <location>
        <begin position="334"/>
        <end position="406"/>
    </location>
</feature>
<keyword evidence="6" id="KW-1185">Reference proteome</keyword>
<dbReference type="InterPro" id="IPR001611">
    <property type="entry name" value="Leu-rich_rpt"/>
</dbReference>
<feature type="region of interest" description="Disordered" evidence="4">
    <location>
        <begin position="227"/>
        <end position="270"/>
    </location>
</feature>
<proteinExistence type="predicted"/>
<dbReference type="Proteomes" id="UP000192257">
    <property type="component" value="Unassembled WGS sequence"/>
</dbReference>
<organism evidence="5 6">
    <name type="scientific">Trypanosoma theileri</name>
    <dbReference type="NCBI Taxonomy" id="67003"/>
    <lineage>
        <taxon>Eukaryota</taxon>
        <taxon>Discoba</taxon>
        <taxon>Euglenozoa</taxon>
        <taxon>Kinetoplastea</taxon>
        <taxon>Metakinetoplastina</taxon>
        <taxon>Trypanosomatida</taxon>
        <taxon>Trypanosomatidae</taxon>
        <taxon>Trypanosoma</taxon>
    </lineage>
</organism>
<dbReference type="VEuPathDB" id="TriTrypDB:TM35_000123150"/>
<dbReference type="InterPro" id="IPR032675">
    <property type="entry name" value="LRR_dom_sf"/>
</dbReference>
<evidence type="ECO:0000256" key="1">
    <source>
        <dbReference type="ARBA" id="ARBA00022468"/>
    </source>
</evidence>